<dbReference type="InterPro" id="IPR039537">
    <property type="entry name" value="Retrotran_Ty1/copia-like"/>
</dbReference>
<dbReference type="AlphaFoldDB" id="A0A9P0ZRY9"/>
<dbReference type="InterPro" id="IPR012337">
    <property type="entry name" value="RNaseH-like_sf"/>
</dbReference>
<dbReference type="InterPro" id="IPR036397">
    <property type="entry name" value="RNaseH_sf"/>
</dbReference>
<dbReference type="EMBL" id="CAMAPE010000058">
    <property type="protein sequence ID" value="CAH9112084.1"/>
    <property type="molecule type" value="Genomic_DNA"/>
</dbReference>
<dbReference type="OrthoDB" id="1938465at2759"/>
<comment type="caution">
    <text evidence="2">The sequence shown here is derived from an EMBL/GenBank/DDBJ whole genome shotgun (WGS) entry which is preliminary data.</text>
</comment>
<dbReference type="InterPro" id="IPR001584">
    <property type="entry name" value="Integrase_cat-core"/>
</dbReference>
<accession>A0A9P0ZRY9</accession>
<sequence length="205" mass="24173">MVDDFSRAVWVHLMRDKSEVKNILKQFIAMTSRQFNKIVKVVRSDNGKEFTSLREYFLTQVIIFQTSCVYTPQKNGRVERKHRNILDVARTLRFHANLPIKFWSKCILTAGYLINRLPSPVIDNKSPYELLYNKPPLYDQLRVFGCLCYAHEVNVSRDKFGPRGVKCVFLGYAYSQKGWKVFDLQHGRHFISWGIKFIEHCFPFI</sequence>
<dbReference type="Gene3D" id="3.30.420.10">
    <property type="entry name" value="Ribonuclease H-like superfamily/Ribonuclease H"/>
    <property type="match status" value="1"/>
</dbReference>
<dbReference type="PROSITE" id="PS50994">
    <property type="entry name" value="INTEGRASE"/>
    <property type="match status" value="1"/>
</dbReference>
<dbReference type="Pfam" id="PF25597">
    <property type="entry name" value="SH3_retrovirus"/>
    <property type="match status" value="1"/>
</dbReference>
<evidence type="ECO:0000313" key="2">
    <source>
        <dbReference type="EMBL" id="CAH9112084.1"/>
    </source>
</evidence>
<evidence type="ECO:0000313" key="3">
    <source>
        <dbReference type="Proteomes" id="UP001152484"/>
    </source>
</evidence>
<dbReference type="GO" id="GO:0015074">
    <property type="term" value="P:DNA integration"/>
    <property type="evidence" value="ECO:0007669"/>
    <property type="project" value="InterPro"/>
</dbReference>
<reference evidence="2" key="1">
    <citation type="submission" date="2022-07" db="EMBL/GenBank/DDBJ databases">
        <authorList>
            <person name="Macas J."/>
            <person name="Novak P."/>
            <person name="Neumann P."/>
        </authorList>
    </citation>
    <scope>NUCLEOTIDE SEQUENCE</scope>
</reference>
<protein>
    <recommendedName>
        <fullName evidence="1">Integrase catalytic domain-containing protein</fullName>
    </recommendedName>
</protein>
<organism evidence="2 3">
    <name type="scientific">Cuscuta europaea</name>
    <name type="common">European dodder</name>
    <dbReference type="NCBI Taxonomy" id="41803"/>
    <lineage>
        <taxon>Eukaryota</taxon>
        <taxon>Viridiplantae</taxon>
        <taxon>Streptophyta</taxon>
        <taxon>Embryophyta</taxon>
        <taxon>Tracheophyta</taxon>
        <taxon>Spermatophyta</taxon>
        <taxon>Magnoliopsida</taxon>
        <taxon>eudicotyledons</taxon>
        <taxon>Gunneridae</taxon>
        <taxon>Pentapetalae</taxon>
        <taxon>asterids</taxon>
        <taxon>lamiids</taxon>
        <taxon>Solanales</taxon>
        <taxon>Convolvulaceae</taxon>
        <taxon>Cuscuteae</taxon>
        <taxon>Cuscuta</taxon>
        <taxon>Cuscuta subgen. Cuscuta</taxon>
    </lineage>
</organism>
<name>A0A9P0ZRY9_CUSEU</name>
<dbReference type="PANTHER" id="PTHR42648">
    <property type="entry name" value="TRANSPOSASE, PUTATIVE-RELATED"/>
    <property type="match status" value="1"/>
</dbReference>
<keyword evidence="3" id="KW-1185">Reference proteome</keyword>
<dbReference type="PANTHER" id="PTHR42648:SF31">
    <property type="entry name" value="RNA-DIRECTED DNA POLYMERASE"/>
    <property type="match status" value="1"/>
</dbReference>
<dbReference type="SUPFAM" id="SSF53098">
    <property type="entry name" value="Ribonuclease H-like"/>
    <property type="match status" value="1"/>
</dbReference>
<proteinExistence type="predicted"/>
<dbReference type="Proteomes" id="UP001152484">
    <property type="component" value="Unassembled WGS sequence"/>
</dbReference>
<feature type="domain" description="Integrase catalytic" evidence="1">
    <location>
        <begin position="1"/>
        <end position="135"/>
    </location>
</feature>
<evidence type="ECO:0000259" key="1">
    <source>
        <dbReference type="PROSITE" id="PS50994"/>
    </source>
</evidence>
<dbReference type="GO" id="GO:0003676">
    <property type="term" value="F:nucleic acid binding"/>
    <property type="evidence" value="ECO:0007669"/>
    <property type="project" value="InterPro"/>
</dbReference>
<dbReference type="InterPro" id="IPR057670">
    <property type="entry name" value="SH3_retrovirus"/>
</dbReference>
<gene>
    <name evidence="2" type="ORF">CEURO_LOCUS19503</name>
</gene>